<dbReference type="PANTHER" id="PTHR43918:SF4">
    <property type="entry name" value="CARBOXYLIC ESTER HYDROLASE"/>
    <property type="match status" value="1"/>
</dbReference>
<comment type="caution">
    <text evidence="5">The sequence shown here is derived from an EMBL/GenBank/DDBJ whole genome shotgun (WGS) entry which is preliminary data.</text>
</comment>
<dbReference type="EMBL" id="JAGIXG020000035">
    <property type="protein sequence ID" value="KAI6780271.1"/>
    <property type="molecule type" value="Genomic_DNA"/>
</dbReference>
<dbReference type="InterPro" id="IPR050654">
    <property type="entry name" value="AChE-related_enzymes"/>
</dbReference>
<name>A0A9P9XZ23_9HYPO</name>
<dbReference type="Gene3D" id="3.40.50.1820">
    <property type="entry name" value="alpha/beta hydrolase"/>
    <property type="match status" value="1"/>
</dbReference>
<dbReference type="EC" id="3.1.1.-" evidence="3"/>
<proteinExistence type="inferred from homology"/>
<accession>A0A9P9XZ23</accession>
<evidence type="ECO:0000256" key="3">
    <source>
        <dbReference type="RuleBase" id="RU361235"/>
    </source>
</evidence>
<gene>
    <name evidence="5" type="ORF">J7T54_003050</name>
</gene>
<keyword evidence="3" id="KW-0732">Signal</keyword>
<evidence type="ECO:0000259" key="4">
    <source>
        <dbReference type="Pfam" id="PF00135"/>
    </source>
</evidence>
<feature type="domain" description="Carboxylesterase type B" evidence="4">
    <location>
        <begin position="25"/>
        <end position="537"/>
    </location>
</feature>
<evidence type="ECO:0000313" key="6">
    <source>
        <dbReference type="Proteomes" id="UP001055219"/>
    </source>
</evidence>
<dbReference type="GeneID" id="75829556"/>
<dbReference type="RefSeq" id="XP_051361127.1">
    <property type="nucleotide sequence ID" value="XM_051507767.1"/>
</dbReference>
<comment type="similarity">
    <text evidence="1 3">Belongs to the type-B carboxylesterase/lipase family.</text>
</comment>
<keyword evidence="2 3" id="KW-0378">Hydrolase</keyword>
<dbReference type="Pfam" id="PF00135">
    <property type="entry name" value="COesterase"/>
    <property type="match status" value="1"/>
</dbReference>
<dbReference type="OrthoDB" id="408631at2759"/>
<dbReference type="PROSITE" id="PS00941">
    <property type="entry name" value="CARBOXYLESTERASE_B_2"/>
    <property type="match status" value="1"/>
</dbReference>
<keyword evidence="6" id="KW-1185">Reference proteome</keyword>
<dbReference type="Proteomes" id="UP001055219">
    <property type="component" value="Unassembled WGS sequence"/>
</dbReference>
<reference evidence="5" key="1">
    <citation type="journal article" date="2021" name="J Fungi (Basel)">
        <title>Genomic and Metabolomic Analyses of the Marine Fungus Emericellopsis cladophorae: Insights into Saltwater Adaptability Mechanisms and Its Biosynthetic Potential.</title>
        <authorList>
            <person name="Goncalves M.F.M."/>
            <person name="Hilario S."/>
            <person name="Van de Peer Y."/>
            <person name="Esteves A.C."/>
            <person name="Alves A."/>
        </authorList>
    </citation>
    <scope>NUCLEOTIDE SEQUENCE</scope>
    <source>
        <strain evidence="5">MUM 19.33</strain>
    </source>
</reference>
<feature type="signal peptide" evidence="3">
    <location>
        <begin position="1"/>
        <end position="22"/>
    </location>
</feature>
<protein>
    <recommendedName>
        <fullName evidence="3">Carboxylic ester hydrolase</fullName>
        <ecNumber evidence="3">3.1.1.-</ecNumber>
    </recommendedName>
</protein>
<dbReference type="GO" id="GO:0052689">
    <property type="term" value="F:carboxylic ester hydrolase activity"/>
    <property type="evidence" value="ECO:0007669"/>
    <property type="project" value="TreeGrafter"/>
</dbReference>
<evidence type="ECO:0000256" key="1">
    <source>
        <dbReference type="ARBA" id="ARBA00005964"/>
    </source>
</evidence>
<feature type="chain" id="PRO_5040536196" description="Carboxylic ester hydrolase" evidence="3">
    <location>
        <begin position="23"/>
        <end position="560"/>
    </location>
</feature>
<dbReference type="InterPro" id="IPR019819">
    <property type="entry name" value="Carboxylesterase_B_CS"/>
</dbReference>
<dbReference type="PROSITE" id="PS00122">
    <property type="entry name" value="CARBOXYLESTERASE_B_1"/>
    <property type="match status" value="1"/>
</dbReference>
<dbReference type="PANTHER" id="PTHR43918">
    <property type="entry name" value="ACETYLCHOLINESTERASE"/>
    <property type="match status" value="1"/>
</dbReference>
<evidence type="ECO:0000313" key="5">
    <source>
        <dbReference type="EMBL" id="KAI6780271.1"/>
    </source>
</evidence>
<evidence type="ECO:0000256" key="2">
    <source>
        <dbReference type="ARBA" id="ARBA00022801"/>
    </source>
</evidence>
<dbReference type="InterPro" id="IPR019826">
    <property type="entry name" value="Carboxylesterase_B_AS"/>
</dbReference>
<sequence length="560" mass="61330">MRSSTWILGQIALFSSFHGALSQSTPTVQVRNGSYYGLHNQEYDQDFFLGMPYAQPPVNDLRFRVPQSLNTTWEGSRNATEYSRQCIGYGSDNWVLGNYISEDCLTINVIRPAGTAAGDNLPVAFWIHGGGLVMGGGSDPRYNLSFIVDQSVRMEEPIVAVSINYRLHAWGFLYGSEIAEEGGSNIGFRDQRLALHWVQENIAAFGGDPSKVTIWGESAGGFSVGSQLIAYGGRDDGLIKGAVLQSGWPVFPSQRVGATVEQWEPYYQAVLNQTGCSGASDTLSCIREVPTADLSAVFNSSLPGLAPAWGNVVDGDFFEQPPTELIQEGKFVPVPVLTGQNHDEGTAFGRQGINTTDQFLAMLTSMGIGADTAVDIAELYPDIPELGVPESLVGHPEGDLALLGAQWKRVAAYTGDSSMHAPRRLGVQKFAEKGVPVWSYNFEVYVNGVSPAVGATHFQEVVFVFYNLQADGYTNAVSVNPFTGKGEAFPKLANLMSRMWVSFFNHQDPNHNKVTCLKWPKYDLENPQNLMFDVNATQLAYVEPDTYRQEGISYLLENVF</sequence>
<reference evidence="5" key="2">
    <citation type="submission" date="2022-07" db="EMBL/GenBank/DDBJ databases">
        <authorList>
            <person name="Goncalves M.F.M."/>
            <person name="Hilario S."/>
            <person name="Van De Peer Y."/>
            <person name="Esteves A.C."/>
            <person name="Alves A."/>
        </authorList>
    </citation>
    <scope>NUCLEOTIDE SEQUENCE</scope>
    <source>
        <strain evidence="5">MUM 19.33</strain>
    </source>
</reference>
<organism evidence="5 6">
    <name type="scientific">Emericellopsis cladophorae</name>
    <dbReference type="NCBI Taxonomy" id="2686198"/>
    <lineage>
        <taxon>Eukaryota</taxon>
        <taxon>Fungi</taxon>
        <taxon>Dikarya</taxon>
        <taxon>Ascomycota</taxon>
        <taxon>Pezizomycotina</taxon>
        <taxon>Sordariomycetes</taxon>
        <taxon>Hypocreomycetidae</taxon>
        <taxon>Hypocreales</taxon>
        <taxon>Bionectriaceae</taxon>
        <taxon>Emericellopsis</taxon>
    </lineage>
</organism>
<dbReference type="InterPro" id="IPR002018">
    <property type="entry name" value="CarbesteraseB"/>
</dbReference>
<dbReference type="SUPFAM" id="SSF53474">
    <property type="entry name" value="alpha/beta-Hydrolases"/>
    <property type="match status" value="1"/>
</dbReference>
<dbReference type="InterPro" id="IPR029058">
    <property type="entry name" value="AB_hydrolase_fold"/>
</dbReference>
<dbReference type="AlphaFoldDB" id="A0A9P9XZ23"/>